<dbReference type="SUPFAM" id="SSF54001">
    <property type="entry name" value="Cysteine proteinases"/>
    <property type="match status" value="1"/>
</dbReference>
<dbReference type="STRING" id="5722.A2DMY9"/>
<dbReference type="InterPro" id="IPR038765">
    <property type="entry name" value="Papain-like_cys_pep_sf"/>
</dbReference>
<feature type="domain" description="USP" evidence="2">
    <location>
        <begin position="1014"/>
        <end position="1274"/>
    </location>
</feature>
<reference evidence="3" key="2">
    <citation type="journal article" date="2007" name="Science">
        <title>Draft genome sequence of the sexually transmitted pathogen Trichomonas vaginalis.</title>
        <authorList>
            <person name="Carlton J.M."/>
            <person name="Hirt R.P."/>
            <person name="Silva J.C."/>
            <person name="Delcher A.L."/>
            <person name="Schatz M."/>
            <person name="Zhao Q."/>
            <person name="Wortman J.R."/>
            <person name="Bidwell S.L."/>
            <person name="Alsmark U.C.M."/>
            <person name="Besteiro S."/>
            <person name="Sicheritz-Ponten T."/>
            <person name="Noel C.J."/>
            <person name="Dacks J.B."/>
            <person name="Foster P.G."/>
            <person name="Simillion C."/>
            <person name="Van de Peer Y."/>
            <person name="Miranda-Saavedra D."/>
            <person name="Barton G.J."/>
            <person name="Westrop G.D."/>
            <person name="Mueller S."/>
            <person name="Dessi D."/>
            <person name="Fiori P.L."/>
            <person name="Ren Q."/>
            <person name="Paulsen I."/>
            <person name="Zhang H."/>
            <person name="Bastida-Corcuera F.D."/>
            <person name="Simoes-Barbosa A."/>
            <person name="Brown M.T."/>
            <person name="Hayes R.D."/>
            <person name="Mukherjee M."/>
            <person name="Okumura C.Y."/>
            <person name="Schneider R."/>
            <person name="Smith A.J."/>
            <person name="Vanacova S."/>
            <person name="Villalvazo M."/>
            <person name="Haas B.J."/>
            <person name="Pertea M."/>
            <person name="Feldblyum T.V."/>
            <person name="Utterback T.R."/>
            <person name="Shu C.L."/>
            <person name="Osoegawa K."/>
            <person name="de Jong P.J."/>
            <person name="Hrdy I."/>
            <person name="Horvathova L."/>
            <person name="Zubacova Z."/>
            <person name="Dolezal P."/>
            <person name="Malik S.B."/>
            <person name="Logsdon J.M. Jr."/>
            <person name="Henze K."/>
            <person name="Gupta A."/>
            <person name="Wang C.C."/>
            <person name="Dunne R.L."/>
            <person name="Upcroft J.A."/>
            <person name="Upcroft P."/>
            <person name="White O."/>
            <person name="Salzberg S.L."/>
            <person name="Tang P."/>
            <person name="Chiu C.-H."/>
            <person name="Lee Y.-S."/>
            <person name="Embley T.M."/>
            <person name="Coombs G.H."/>
            <person name="Mottram J.C."/>
            <person name="Tachezy J."/>
            <person name="Fraser-Liggett C.M."/>
            <person name="Johnson P.J."/>
        </authorList>
    </citation>
    <scope>NUCLEOTIDE SEQUENCE [LARGE SCALE GENOMIC DNA]</scope>
    <source>
        <strain evidence="3">G3</strain>
    </source>
</reference>
<dbReference type="CDD" id="cd02257">
    <property type="entry name" value="Peptidase_C19"/>
    <property type="match status" value="1"/>
</dbReference>
<dbReference type="InterPro" id="IPR001394">
    <property type="entry name" value="Peptidase_C19_UCH"/>
</dbReference>
<evidence type="ECO:0000313" key="4">
    <source>
        <dbReference type="Proteomes" id="UP000001542"/>
    </source>
</evidence>
<dbReference type="RefSeq" id="XP_001579152.1">
    <property type="nucleotide sequence ID" value="XM_001579102.1"/>
</dbReference>
<sequence>MSEEDYVPPAPPSSEMGADSEQQQSQLLCPVDQEIIQKFVEIGEIQKDSTDNDTKFTDIIEKCKHILSPEIEDSDLQQSITNLANNVMDFIFSSESNENIKIQLLNSLEKHDFKIMVDTDELKDTQIMNILFDKKDDVKLSESATKLFTSLISTFFKTEKLKLLEIEDLAEPKLIKIIIFLNSIIPLLKREQLSAVLAYSIDKLTKRLSHDITIDLLMLIAKYFSDYCTYVHSLSNNMIISLTSNYFKAESKQNKEKIVQYSIKIADLGTVVNSADPLKRILLDALSWVTNDLLSIQIIECLTSLIGLVPFEQRDAYAFLCHSGNVAQSCANAIMTIYGSYLEPLNTIALHCLPYEVFSPALWAFLIDRSDNYEISHAMFCRLAAAKPKSRTEKLELRSGDKCIGLFREELNSSEQDVPIENLGYFLLRIAKTDLICLFIEKIFSSGIFNSEIEYIFKEIPQLISKNDSDKPCLCFFDQLVDSFTGNQNYSFVTSMATTFVHWISNFSNIPENVLIQRFTQMEYSNCHVCLPRILQVVSERATNKRSIRLLIQKILKDTVPPQLSRWFSLYILNTIGDEKRDIEKVVEAISTALSDQTKTNSILPMIISIAQLEADFFRINEQFGFIQKVVLLKDGEEIEGTISLHPFHTTTRIYNEVKSILDMEQNNFQLFYENDVYLTLKNSLSTVPLSFTRPLKLKVVKQNLKPEELNEIQNSSTLNIILNNDVSNQLFSMLGHLNNFTQQIFLVLELLGRTNYSVQSNVPSDLQNIFMKRFSFSMEMSENVKIFPFVLKNLAENKQTLQQNTIETILEYLNSTNNIDKVSLAIATHSLSLLGSPNGLIFSHHILHDCLICSNKELVRQCVSSMMSYETPKEDLISLLVYACQTENRSKSKEFFSIEKVRKDIDSYVFDSFFRDLVQFETSYTSDVDQTLINLLELITKSDENMEKVYKMLFNSPTYINKNLPFIQTQETRNAAIKFLSNFDCIERLKVLSEKIDLKMTVLTDDFSYFPQSTFTGVNNEYSCLSSILQVLFNLYCFTSLILENNFSDSETIKSVKELITLFRNLRSHKVSLEKFIEFTYIKNLIHRLPDSLFISLVAHMDNQIGNLNLNLKGLFESKVVSKSEVSEISKLALQSRLTVTLQTANFTNLIESLNSFCKENEVRMWPRILVISLNRCQTGEYNKNFDSFMIPKFISHPNNTCNNYSLQGLILHQGHNIKSGKYLSLVKSSNENETWYLNDNDKITVFDISEFNNLTSGSDTQTTASLLFYVQDGLTSKCEAAISKPMIEKIDKENSEYWPFIISNSMSYSDLVLSQFKGDKNHREFFLSIFFPIGSLSSQVMAWSKKITEYILTDKEGSEMYLEKFEELDLKQMSLLSVSSVEILMKLAASALHFVEDSEEKFNKIIESFESIDSWITYDILCAFISEYLKSHKISEKPQLLRMIISVLTDKKDPMTIKSSKNVGECLDQILNSIEAATQEKGDESISSLEEIFDAQFLGTFSERNANSTKFYDLLQLTADNYPDMIIAIEQYLPSNLRSSVMNKIHQNESKHQTEEEVPDLPLDDIIPELKNQIFSTDEEARELASTCLMSFAGIENEQLTEFIQNAYLDEKSSDKCPEITEDTASFVIPMFLDEAISISQEEKEEERVYEYIKVLKTLAGNYPTVTARHIKEIAELLKNIKSDEIISDTFSVLAISVLCEPSCAQDVLETGILDSVKCSSLQGVQMLAALKDKANSTPYSGSCVEYCLSQSYDSASDCLILALKNGLVLGEFSLPKVDNFSNVKLLKSLSENLEDDGIKSKVNAFLKKVKKKSNH</sequence>
<name>A2DMY9_TRIV3</name>
<gene>
    <name evidence="3" type="ORF">TVAG_122320</name>
</gene>
<evidence type="ECO:0000259" key="2">
    <source>
        <dbReference type="PROSITE" id="PS50235"/>
    </source>
</evidence>
<reference evidence="3" key="1">
    <citation type="submission" date="2006-10" db="EMBL/GenBank/DDBJ databases">
        <authorList>
            <person name="Amadeo P."/>
            <person name="Zhao Q."/>
            <person name="Wortman J."/>
            <person name="Fraser-Liggett C."/>
            <person name="Carlton J."/>
        </authorList>
    </citation>
    <scope>NUCLEOTIDE SEQUENCE</scope>
    <source>
        <strain evidence="3">G3</strain>
    </source>
</reference>
<dbReference type="GO" id="GO:0016579">
    <property type="term" value="P:protein deubiquitination"/>
    <property type="evidence" value="ECO:0007669"/>
    <property type="project" value="InterPro"/>
</dbReference>
<evidence type="ECO:0000313" key="3">
    <source>
        <dbReference type="EMBL" id="EAY18166.1"/>
    </source>
</evidence>
<dbReference type="Pfam" id="PF00443">
    <property type="entry name" value="UCH"/>
    <property type="match status" value="1"/>
</dbReference>
<keyword evidence="4" id="KW-1185">Reference proteome</keyword>
<accession>A2DMY9</accession>
<dbReference type="GO" id="GO:0004843">
    <property type="term" value="F:cysteine-type deubiquitinase activity"/>
    <property type="evidence" value="ECO:0007669"/>
    <property type="project" value="InterPro"/>
</dbReference>
<organism evidence="3 4">
    <name type="scientific">Trichomonas vaginalis (strain ATCC PRA-98 / G3)</name>
    <dbReference type="NCBI Taxonomy" id="412133"/>
    <lineage>
        <taxon>Eukaryota</taxon>
        <taxon>Metamonada</taxon>
        <taxon>Parabasalia</taxon>
        <taxon>Trichomonadida</taxon>
        <taxon>Trichomonadidae</taxon>
        <taxon>Trichomonas</taxon>
    </lineage>
</organism>
<keyword evidence="3" id="KW-0378">Hydrolase</keyword>
<dbReference type="VEuPathDB" id="TrichDB:TVAGG3_1010390"/>
<dbReference type="Proteomes" id="UP000001542">
    <property type="component" value="Unassembled WGS sequence"/>
</dbReference>
<dbReference type="KEGG" id="tva:5463674"/>
<dbReference type="EMBL" id="DS113221">
    <property type="protein sequence ID" value="EAY18166.1"/>
    <property type="molecule type" value="Genomic_DNA"/>
</dbReference>
<dbReference type="PROSITE" id="PS50235">
    <property type="entry name" value="USP_3"/>
    <property type="match status" value="1"/>
</dbReference>
<dbReference type="VEuPathDB" id="TrichDB:TVAG_122320"/>
<dbReference type="OrthoDB" id="27652at2759"/>
<evidence type="ECO:0000256" key="1">
    <source>
        <dbReference type="SAM" id="MobiDB-lite"/>
    </source>
</evidence>
<feature type="region of interest" description="Disordered" evidence="1">
    <location>
        <begin position="1"/>
        <end position="24"/>
    </location>
</feature>
<proteinExistence type="predicted"/>
<dbReference type="InParanoid" id="A2DMY9"/>
<dbReference type="InterPro" id="IPR028889">
    <property type="entry name" value="USP"/>
</dbReference>
<dbReference type="Gene3D" id="3.90.70.10">
    <property type="entry name" value="Cysteine proteinases"/>
    <property type="match status" value="1"/>
</dbReference>
<protein>
    <submittedName>
        <fullName evidence="3">Clan CA, family C19, ubiquitin hydrolase-like cysteine peptidase</fullName>
    </submittedName>
</protein>